<dbReference type="EMBL" id="SIXF01000004">
    <property type="protein sequence ID" value="TBO43599.1"/>
    <property type="molecule type" value="Genomic_DNA"/>
</dbReference>
<dbReference type="RefSeq" id="WP_131029247.1">
    <property type="nucleotide sequence ID" value="NZ_SIXF01000004.1"/>
</dbReference>
<dbReference type="Gene3D" id="3.40.30.10">
    <property type="entry name" value="Glutaredoxin"/>
    <property type="match status" value="1"/>
</dbReference>
<evidence type="ECO:0000256" key="1">
    <source>
        <dbReference type="ARBA" id="ARBA00022729"/>
    </source>
</evidence>
<evidence type="ECO:0000313" key="4">
    <source>
        <dbReference type="EMBL" id="TBO43599.1"/>
    </source>
</evidence>
<dbReference type="OrthoDB" id="120730at2"/>
<feature type="domain" description="Thioredoxin" evidence="3">
    <location>
        <begin position="11"/>
        <end position="148"/>
    </location>
</feature>
<evidence type="ECO:0000259" key="3">
    <source>
        <dbReference type="PROSITE" id="PS51352"/>
    </source>
</evidence>
<dbReference type="PANTHER" id="PTHR15337:SF11">
    <property type="entry name" value="THIOREDOXIN DOMAIN-CONTAINING PROTEIN"/>
    <property type="match status" value="1"/>
</dbReference>
<keyword evidence="1 2" id="KW-0732">Signal</keyword>
<comment type="caution">
    <text evidence="4">The sequence shown here is derived from an EMBL/GenBank/DDBJ whole genome shotgun (WGS) entry which is preliminary data.</text>
</comment>
<dbReference type="InterPro" id="IPR036249">
    <property type="entry name" value="Thioredoxin-like_sf"/>
</dbReference>
<dbReference type="Pfam" id="PF13098">
    <property type="entry name" value="Thioredoxin_2"/>
    <property type="match status" value="1"/>
</dbReference>
<proteinExistence type="predicted"/>
<dbReference type="AlphaFoldDB" id="A0A4V2JH41"/>
<dbReference type="InterPro" id="IPR051099">
    <property type="entry name" value="AGR/TXD"/>
</dbReference>
<sequence length="150" mass="17235">MKNLKYPLLLFTILLSLSSFSPVDKTYDSTTERLPIKFIENAYSTALKKAKAEHKYIFVDAYTTWCGPCKQLKKTTFKDRETADYFNQNFVNLAVDMEKGEGSNLAAKWEVQEYPTLLILDYDGKVLHRSIGYLDAKQLIAFGKKALKKM</sequence>
<organism evidence="4 5">
    <name type="scientific">Pedobacter kyonggii</name>
    <dbReference type="NCBI Taxonomy" id="1926871"/>
    <lineage>
        <taxon>Bacteria</taxon>
        <taxon>Pseudomonadati</taxon>
        <taxon>Bacteroidota</taxon>
        <taxon>Sphingobacteriia</taxon>
        <taxon>Sphingobacteriales</taxon>
        <taxon>Sphingobacteriaceae</taxon>
        <taxon>Pedobacter</taxon>
    </lineage>
</organism>
<dbReference type="InterPro" id="IPR013766">
    <property type="entry name" value="Thioredoxin_domain"/>
</dbReference>
<feature type="chain" id="PRO_5020540161" evidence="2">
    <location>
        <begin position="22"/>
        <end position="150"/>
    </location>
</feature>
<dbReference type="Proteomes" id="UP000291819">
    <property type="component" value="Unassembled WGS sequence"/>
</dbReference>
<dbReference type="SUPFAM" id="SSF52833">
    <property type="entry name" value="Thioredoxin-like"/>
    <property type="match status" value="1"/>
</dbReference>
<keyword evidence="5" id="KW-1185">Reference proteome</keyword>
<dbReference type="PANTHER" id="PTHR15337">
    <property type="entry name" value="ANTERIOR GRADIENT PROTEIN-RELATED"/>
    <property type="match status" value="1"/>
</dbReference>
<evidence type="ECO:0000256" key="2">
    <source>
        <dbReference type="SAM" id="SignalP"/>
    </source>
</evidence>
<reference evidence="4 5" key="1">
    <citation type="submission" date="2019-02" db="EMBL/GenBank/DDBJ databases">
        <title>Pedobacter kyonggii whole genome sequence analysis.</title>
        <authorList>
            <person name="Dahal R.H."/>
        </authorList>
    </citation>
    <scope>NUCLEOTIDE SEQUENCE [LARGE SCALE GENOMIC DNA]</scope>
    <source>
        <strain evidence="4 5">K-4-11-1</strain>
    </source>
</reference>
<gene>
    <name evidence="4" type="ORF">EYS08_06505</name>
</gene>
<feature type="signal peptide" evidence="2">
    <location>
        <begin position="1"/>
        <end position="21"/>
    </location>
</feature>
<dbReference type="PROSITE" id="PS51352">
    <property type="entry name" value="THIOREDOXIN_2"/>
    <property type="match status" value="1"/>
</dbReference>
<dbReference type="InterPro" id="IPR012336">
    <property type="entry name" value="Thioredoxin-like_fold"/>
</dbReference>
<evidence type="ECO:0000313" key="5">
    <source>
        <dbReference type="Proteomes" id="UP000291819"/>
    </source>
</evidence>
<protein>
    <submittedName>
        <fullName evidence="4">Thioredoxin family protein</fullName>
    </submittedName>
</protein>
<name>A0A4V2JH41_9SPHI</name>
<accession>A0A4V2JH41</accession>